<dbReference type="OrthoDB" id="3437960at2759"/>
<proteinExistence type="inferred from homology"/>
<evidence type="ECO:0000256" key="3">
    <source>
        <dbReference type="ARBA" id="ARBA00023015"/>
    </source>
</evidence>
<evidence type="ECO:0000256" key="4">
    <source>
        <dbReference type="ARBA" id="ARBA00023125"/>
    </source>
</evidence>
<accession>A0A432ZYH4</accession>
<keyword evidence="8" id="KW-1185">Reference proteome</keyword>
<gene>
    <name evidence="7" type="ORF">BC936DRAFT_143940</name>
</gene>
<keyword evidence="3" id="KW-0805">Transcription regulation</keyword>
<dbReference type="GO" id="GO:0001046">
    <property type="term" value="F:core promoter sequence-specific DNA binding"/>
    <property type="evidence" value="ECO:0007669"/>
    <property type="project" value="TreeGrafter"/>
</dbReference>
<evidence type="ECO:0000256" key="2">
    <source>
        <dbReference type="ARBA" id="ARBA00010410"/>
    </source>
</evidence>
<evidence type="ECO:0000256" key="5">
    <source>
        <dbReference type="ARBA" id="ARBA00023163"/>
    </source>
</evidence>
<evidence type="ECO:0000256" key="1">
    <source>
        <dbReference type="ARBA" id="ARBA00004123"/>
    </source>
</evidence>
<name>A0A432ZYH4_9FUNG</name>
<dbReference type="Proteomes" id="UP000268093">
    <property type="component" value="Unassembled WGS sequence"/>
</dbReference>
<dbReference type="InterPro" id="IPR022042">
    <property type="entry name" value="snRNA-activating_su3"/>
</dbReference>
<sequence>MPFRVIIDWVKENTRYKQPGLSLFETKEMADVTFEDLRIRLNYPYLFVHQGDCEHVVMVRDVRQSYGNGLMLRHIRARMFSNVSNVLTMQNARQKGRPEPQCLPKADFPMQNQSQQVSYVPGVPGPVRISFHLFTHPRYVTLNDKQSGETPCFFCHHCYVDFHYDEHRTLLYDDYRVFPYAHD</sequence>
<organism evidence="7 8">
    <name type="scientific">Jimgerdemannia flammicorona</name>
    <dbReference type="NCBI Taxonomy" id="994334"/>
    <lineage>
        <taxon>Eukaryota</taxon>
        <taxon>Fungi</taxon>
        <taxon>Fungi incertae sedis</taxon>
        <taxon>Mucoromycota</taxon>
        <taxon>Mucoromycotina</taxon>
        <taxon>Endogonomycetes</taxon>
        <taxon>Endogonales</taxon>
        <taxon>Endogonaceae</taxon>
        <taxon>Jimgerdemannia</taxon>
    </lineage>
</organism>
<evidence type="ECO:0000313" key="7">
    <source>
        <dbReference type="EMBL" id="RUO95476.1"/>
    </source>
</evidence>
<dbReference type="EMBL" id="RBNI01029435">
    <property type="protein sequence ID" value="RUO95476.1"/>
    <property type="molecule type" value="Genomic_DNA"/>
</dbReference>
<dbReference type="GO" id="GO:0019185">
    <property type="term" value="C:snRNA-activating protein complex"/>
    <property type="evidence" value="ECO:0007669"/>
    <property type="project" value="TreeGrafter"/>
</dbReference>
<dbReference type="PANTHER" id="PTHR13421:SF16">
    <property type="entry name" value="SNRNA-ACTIVATING PROTEIN COMPLEX SUBUNIT 3"/>
    <property type="match status" value="1"/>
</dbReference>
<dbReference type="GO" id="GO:0001006">
    <property type="term" value="F:RNA polymerase III type 3 promoter sequence-specific DNA binding"/>
    <property type="evidence" value="ECO:0007669"/>
    <property type="project" value="TreeGrafter"/>
</dbReference>
<dbReference type="GO" id="GO:0005634">
    <property type="term" value="C:nucleus"/>
    <property type="evidence" value="ECO:0007669"/>
    <property type="project" value="UniProtKB-SubCell"/>
</dbReference>
<evidence type="ECO:0008006" key="9">
    <source>
        <dbReference type="Google" id="ProtNLM"/>
    </source>
</evidence>
<comment type="similarity">
    <text evidence="2">Belongs to the SNAPC3/SRD2 family.</text>
</comment>
<dbReference type="GO" id="GO:0003681">
    <property type="term" value="F:bent DNA binding"/>
    <property type="evidence" value="ECO:0007669"/>
    <property type="project" value="TreeGrafter"/>
</dbReference>
<protein>
    <recommendedName>
        <fullName evidence="9">snRNA-activating protein complex subunit 3</fullName>
    </recommendedName>
</protein>
<dbReference type="GO" id="GO:0000978">
    <property type="term" value="F:RNA polymerase II cis-regulatory region sequence-specific DNA binding"/>
    <property type="evidence" value="ECO:0007669"/>
    <property type="project" value="TreeGrafter"/>
</dbReference>
<dbReference type="PANTHER" id="PTHR13421">
    <property type="entry name" value="SNRNA-ACTIVATING PROTEIN COMPLEX SUBUNIT 3"/>
    <property type="match status" value="1"/>
</dbReference>
<reference evidence="7 8" key="1">
    <citation type="journal article" date="2018" name="New Phytol.">
        <title>Phylogenomics of Endogonaceae and evolution of mycorrhizas within Mucoromycota.</title>
        <authorList>
            <person name="Chang Y."/>
            <person name="Desiro A."/>
            <person name="Na H."/>
            <person name="Sandor L."/>
            <person name="Lipzen A."/>
            <person name="Clum A."/>
            <person name="Barry K."/>
            <person name="Grigoriev I.V."/>
            <person name="Martin F.M."/>
            <person name="Stajich J.E."/>
            <person name="Smith M.E."/>
            <person name="Bonito G."/>
            <person name="Spatafora J.W."/>
        </authorList>
    </citation>
    <scope>NUCLEOTIDE SEQUENCE [LARGE SCALE GENOMIC DNA]</scope>
    <source>
        <strain evidence="7 8">GMNB39</strain>
    </source>
</reference>
<keyword evidence="4" id="KW-0238">DNA-binding</keyword>
<evidence type="ECO:0000313" key="8">
    <source>
        <dbReference type="Proteomes" id="UP000268093"/>
    </source>
</evidence>
<dbReference type="Pfam" id="PF12251">
    <property type="entry name" value="SNAPC3"/>
    <property type="match status" value="2"/>
</dbReference>
<keyword evidence="6" id="KW-0539">Nucleus</keyword>
<keyword evidence="5" id="KW-0804">Transcription</keyword>
<evidence type="ECO:0000256" key="6">
    <source>
        <dbReference type="ARBA" id="ARBA00023242"/>
    </source>
</evidence>
<comment type="subcellular location">
    <subcellularLocation>
        <location evidence="1">Nucleus</location>
    </subcellularLocation>
</comment>
<comment type="caution">
    <text evidence="7">The sequence shown here is derived from an EMBL/GenBank/DDBJ whole genome shotgun (WGS) entry which is preliminary data.</text>
</comment>
<dbReference type="AlphaFoldDB" id="A0A432ZYH4"/>
<dbReference type="GO" id="GO:0042796">
    <property type="term" value="P:snRNA transcription by RNA polymerase III"/>
    <property type="evidence" value="ECO:0007669"/>
    <property type="project" value="TreeGrafter"/>
</dbReference>
<dbReference type="GO" id="GO:0042795">
    <property type="term" value="P:snRNA transcription by RNA polymerase II"/>
    <property type="evidence" value="ECO:0007669"/>
    <property type="project" value="TreeGrafter"/>
</dbReference>